<dbReference type="VEuPathDB" id="FungiDB:SMAC_05162"/>
<feature type="domain" description="CCHC-type" evidence="3">
    <location>
        <begin position="146"/>
        <end position="162"/>
    </location>
</feature>
<dbReference type="GO" id="GO:0008270">
    <property type="term" value="F:zinc ion binding"/>
    <property type="evidence" value="ECO:0007669"/>
    <property type="project" value="UniProtKB-KW"/>
</dbReference>
<comment type="caution">
    <text evidence="4">The sequence shown here is derived from an EMBL/GenBank/DDBJ whole genome shotgun (WGS) entry which is preliminary data.</text>
</comment>
<feature type="region of interest" description="Disordered" evidence="2">
    <location>
        <begin position="96"/>
        <end position="138"/>
    </location>
</feature>
<sequence>MPYLRKTHPNQIKTYSDLMTHLWRQYHDPNQEENALQNFTKLKMGNNNNFDFFKNKFVRMSGECQRPKTQWKRELSQRFRLMLKIIAEENKAVSKLGKGNKGEGNRNPGSNSNSASKPTAASSGGGSTRQTSDRHEETTRLFNEGRCFLCKERGHTKRDCSEKERFDRERRERVAAIVDRHLAHDNRQEAPATNEHGN</sequence>
<feature type="region of interest" description="Disordered" evidence="2">
    <location>
        <begin position="178"/>
        <end position="198"/>
    </location>
</feature>
<dbReference type="InterPro" id="IPR036875">
    <property type="entry name" value="Znf_CCHC_sf"/>
</dbReference>
<evidence type="ECO:0000256" key="1">
    <source>
        <dbReference type="PROSITE-ProRule" id="PRU00047"/>
    </source>
</evidence>
<dbReference type="Proteomes" id="UP000433876">
    <property type="component" value="Unassembled WGS sequence"/>
</dbReference>
<reference evidence="4 5" key="1">
    <citation type="submission" date="2017-07" db="EMBL/GenBank/DDBJ databases">
        <title>Genome sequence of the Sordaria macrospora wild type strain R19027.</title>
        <authorList>
            <person name="Nowrousian M."/>
            <person name="Teichert I."/>
            <person name="Kueck U."/>
        </authorList>
    </citation>
    <scope>NUCLEOTIDE SEQUENCE [LARGE SCALE GENOMIC DNA]</scope>
    <source>
        <strain evidence="4 5">R19027</strain>
        <tissue evidence="4">Mycelium</tissue>
    </source>
</reference>
<evidence type="ECO:0000256" key="2">
    <source>
        <dbReference type="SAM" id="MobiDB-lite"/>
    </source>
</evidence>
<dbReference type="AlphaFoldDB" id="A0A8S8ZSA8"/>
<feature type="compositionally biased region" description="Polar residues" evidence="2">
    <location>
        <begin position="107"/>
        <end position="122"/>
    </location>
</feature>
<organism evidence="4 5">
    <name type="scientific">Sordaria macrospora</name>
    <dbReference type="NCBI Taxonomy" id="5147"/>
    <lineage>
        <taxon>Eukaryota</taxon>
        <taxon>Fungi</taxon>
        <taxon>Dikarya</taxon>
        <taxon>Ascomycota</taxon>
        <taxon>Pezizomycotina</taxon>
        <taxon>Sordariomycetes</taxon>
        <taxon>Sordariomycetidae</taxon>
        <taxon>Sordariales</taxon>
        <taxon>Sordariaceae</taxon>
        <taxon>Sordaria</taxon>
    </lineage>
</organism>
<keyword evidence="1" id="KW-0862">Zinc</keyword>
<dbReference type="EMBL" id="NMPR01000068">
    <property type="protein sequence ID" value="KAA8631816.1"/>
    <property type="molecule type" value="Genomic_DNA"/>
</dbReference>
<dbReference type="Gene3D" id="4.10.60.10">
    <property type="entry name" value="Zinc finger, CCHC-type"/>
    <property type="match status" value="1"/>
</dbReference>
<evidence type="ECO:0000259" key="3">
    <source>
        <dbReference type="PROSITE" id="PS50158"/>
    </source>
</evidence>
<feature type="compositionally biased region" description="Basic and acidic residues" evidence="2">
    <location>
        <begin position="178"/>
        <end position="188"/>
    </location>
</feature>
<proteinExistence type="predicted"/>
<evidence type="ECO:0000313" key="5">
    <source>
        <dbReference type="Proteomes" id="UP000433876"/>
    </source>
</evidence>
<name>A0A8S8ZSA8_SORMA</name>
<protein>
    <recommendedName>
        <fullName evidence="3">CCHC-type domain-containing protein</fullName>
    </recommendedName>
</protein>
<dbReference type="PROSITE" id="PS50158">
    <property type="entry name" value="ZF_CCHC"/>
    <property type="match status" value="1"/>
</dbReference>
<dbReference type="GO" id="GO:0003676">
    <property type="term" value="F:nucleic acid binding"/>
    <property type="evidence" value="ECO:0007669"/>
    <property type="project" value="InterPro"/>
</dbReference>
<gene>
    <name evidence="4" type="ORF">SMACR_05162</name>
</gene>
<dbReference type="SMART" id="SM00343">
    <property type="entry name" value="ZnF_C2HC"/>
    <property type="match status" value="1"/>
</dbReference>
<keyword evidence="1" id="KW-0479">Metal-binding</keyword>
<evidence type="ECO:0000313" key="4">
    <source>
        <dbReference type="EMBL" id="KAA8631816.1"/>
    </source>
</evidence>
<accession>A0A8S8ZSA8</accession>
<dbReference type="InterPro" id="IPR001878">
    <property type="entry name" value="Znf_CCHC"/>
</dbReference>
<keyword evidence="1" id="KW-0863">Zinc-finger</keyword>
<dbReference type="SUPFAM" id="SSF57756">
    <property type="entry name" value="Retrovirus zinc finger-like domains"/>
    <property type="match status" value="1"/>
</dbReference>